<dbReference type="EMBL" id="JADJZA010000010">
    <property type="protein sequence ID" value="MBK9298706.1"/>
    <property type="molecule type" value="Genomic_DNA"/>
</dbReference>
<keyword evidence="1" id="KW-1133">Transmembrane helix</keyword>
<keyword evidence="1" id="KW-0812">Transmembrane</keyword>
<evidence type="ECO:0000313" key="3">
    <source>
        <dbReference type="Proteomes" id="UP000727993"/>
    </source>
</evidence>
<evidence type="ECO:0000256" key="1">
    <source>
        <dbReference type="SAM" id="Phobius"/>
    </source>
</evidence>
<comment type="caution">
    <text evidence="2">The sequence shown here is derived from an EMBL/GenBank/DDBJ whole genome shotgun (WGS) entry which is preliminary data.</text>
</comment>
<organism evidence="2 3">
    <name type="scientific">Candidatus Neomicrothrix subdominans</name>
    <dbReference type="NCBI Taxonomy" id="2954438"/>
    <lineage>
        <taxon>Bacteria</taxon>
        <taxon>Bacillati</taxon>
        <taxon>Actinomycetota</taxon>
        <taxon>Acidimicrobiia</taxon>
        <taxon>Acidimicrobiales</taxon>
        <taxon>Microthrixaceae</taxon>
        <taxon>Candidatus Neomicrothrix</taxon>
    </lineage>
</organism>
<reference evidence="2 3" key="1">
    <citation type="submission" date="2020-10" db="EMBL/GenBank/DDBJ databases">
        <title>Connecting structure to function with the recovery of over 1000 high-quality activated sludge metagenome-assembled genomes encoding full-length rRNA genes using long-read sequencing.</title>
        <authorList>
            <person name="Singleton C.M."/>
            <person name="Petriglieri F."/>
            <person name="Kristensen J.M."/>
            <person name="Kirkegaard R.H."/>
            <person name="Michaelsen T.Y."/>
            <person name="Andersen M.H."/>
            <person name="Karst S.M."/>
            <person name="Dueholm M.S."/>
            <person name="Nielsen P.H."/>
            <person name="Albertsen M."/>
        </authorList>
    </citation>
    <scope>NUCLEOTIDE SEQUENCE [LARGE SCALE GENOMIC DNA]</scope>
    <source>
        <strain evidence="2">Lyne_18-Q3-R50-59_MAXAC.006</strain>
    </source>
</reference>
<accession>A0A936TEH3</accession>
<sequence>MSVSSIHANFAWVVIFANAIAGVWSLGAHQWAALRVRALWWFIIAAEVTIFIQVALGVANLAGGRAPGNDFHIFYGFVALITVGILYGYRNQLRAYAYLLYGWGSLFLMGLAIRALLLA</sequence>
<feature type="transmembrane region" description="Helical" evidence="1">
    <location>
        <begin position="38"/>
        <end position="59"/>
    </location>
</feature>
<proteinExistence type="predicted"/>
<dbReference type="Proteomes" id="UP000727993">
    <property type="component" value="Unassembled WGS sequence"/>
</dbReference>
<evidence type="ECO:0000313" key="2">
    <source>
        <dbReference type="EMBL" id="MBK9298706.1"/>
    </source>
</evidence>
<feature type="transmembrane region" description="Helical" evidence="1">
    <location>
        <begin position="6"/>
        <end position="26"/>
    </location>
</feature>
<name>A0A936TEH3_9ACTN</name>
<feature type="transmembrane region" description="Helical" evidence="1">
    <location>
        <begin position="96"/>
        <end position="117"/>
    </location>
</feature>
<protein>
    <submittedName>
        <fullName evidence="2">Uncharacterized protein</fullName>
    </submittedName>
</protein>
<keyword evidence="1" id="KW-0472">Membrane</keyword>
<gene>
    <name evidence="2" type="ORF">IPN02_18140</name>
</gene>
<feature type="transmembrane region" description="Helical" evidence="1">
    <location>
        <begin position="71"/>
        <end position="89"/>
    </location>
</feature>
<dbReference type="AlphaFoldDB" id="A0A936TEH3"/>